<sequence>MTRTKIIAALCTVGLVLGAGSTEAKPFHGHGHSHGFGHGGAVLGGLALGAVVVGSAIAATSDETYECIVKVRRTYDGFGNVYVRRVRVCE</sequence>
<keyword evidence="1" id="KW-1133">Transmembrane helix</keyword>
<dbReference type="RefSeq" id="WP_096482970.1">
    <property type="nucleotide sequence ID" value="NZ_AP014809.1"/>
</dbReference>
<evidence type="ECO:0000256" key="1">
    <source>
        <dbReference type="SAM" id="Phobius"/>
    </source>
</evidence>
<evidence type="ECO:0000256" key="2">
    <source>
        <dbReference type="SAM" id="SignalP"/>
    </source>
</evidence>
<keyword evidence="1" id="KW-0472">Membrane</keyword>
<evidence type="ECO:0000313" key="3">
    <source>
        <dbReference type="EMBL" id="BAU88756.1"/>
    </source>
</evidence>
<feature type="transmembrane region" description="Helical" evidence="1">
    <location>
        <begin position="40"/>
        <end position="60"/>
    </location>
</feature>
<dbReference type="OrthoDB" id="8020720at2"/>
<evidence type="ECO:0000313" key="4">
    <source>
        <dbReference type="Proteomes" id="UP000218288"/>
    </source>
</evidence>
<keyword evidence="2" id="KW-0732">Signal</keyword>
<accession>A0A169QE21</accession>
<feature type="signal peptide" evidence="2">
    <location>
        <begin position="1"/>
        <end position="24"/>
    </location>
</feature>
<evidence type="ECO:0008006" key="5">
    <source>
        <dbReference type="Google" id="ProtNLM"/>
    </source>
</evidence>
<proteinExistence type="predicted"/>
<name>A0A169QE21_9HYPH</name>
<gene>
    <name evidence="3" type="ORF">MPPM_0151</name>
</gene>
<dbReference type="AlphaFoldDB" id="A0A169QE21"/>
<reference evidence="3 4" key="1">
    <citation type="journal article" date="2016" name="Genome Announc.">
        <title>Complete Genome Sequence of Methylobacterium populi P-1M, Isolated from Pink-Pigmented Household Biofilm.</title>
        <authorList>
            <person name="Morohoshi T."/>
            <person name="Ikeda T."/>
        </authorList>
    </citation>
    <scope>NUCLEOTIDE SEQUENCE [LARGE SCALE GENOMIC DNA]</scope>
    <source>
        <strain evidence="3 4">P-1M</strain>
    </source>
</reference>
<dbReference type="Proteomes" id="UP000218288">
    <property type="component" value="Chromosome"/>
</dbReference>
<feature type="chain" id="PRO_5007902297" description="Transmembrane protein" evidence="2">
    <location>
        <begin position="25"/>
        <end position="90"/>
    </location>
</feature>
<organism evidence="3 4">
    <name type="scientific">Methylorubrum populi</name>
    <dbReference type="NCBI Taxonomy" id="223967"/>
    <lineage>
        <taxon>Bacteria</taxon>
        <taxon>Pseudomonadati</taxon>
        <taxon>Pseudomonadota</taxon>
        <taxon>Alphaproteobacteria</taxon>
        <taxon>Hyphomicrobiales</taxon>
        <taxon>Methylobacteriaceae</taxon>
        <taxon>Methylorubrum</taxon>
    </lineage>
</organism>
<keyword evidence="1" id="KW-0812">Transmembrane</keyword>
<protein>
    <recommendedName>
        <fullName evidence="5">Transmembrane protein</fullName>
    </recommendedName>
</protein>
<dbReference type="EMBL" id="AP014809">
    <property type="protein sequence ID" value="BAU88756.1"/>
    <property type="molecule type" value="Genomic_DNA"/>
</dbReference>